<dbReference type="AlphaFoldDB" id="A0A3S1CAU0"/>
<gene>
    <name evidence="2" type="ORF">DSM106972_051360</name>
</gene>
<dbReference type="GO" id="GO:0005524">
    <property type="term" value="F:ATP binding"/>
    <property type="evidence" value="ECO:0007669"/>
    <property type="project" value="UniProtKB-KW"/>
</dbReference>
<dbReference type="EMBL" id="RSCL01000013">
    <property type="protein sequence ID" value="RUT03497.1"/>
    <property type="molecule type" value="Genomic_DNA"/>
</dbReference>
<dbReference type="InterPro" id="IPR007409">
    <property type="entry name" value="Restrct_endonuc_type1_HsdR_N"/>
</dbReference>
<dbReference type="GO" id="GO:0003677">
    <property type="term" value="F:DNA binding"/>
    <property type="evidence" value="ECO:0007669"/>
    <property type="project" value="UniProtKB-KW"/>
</dbReference>
<evidence type="ECO:0000313" key="2">
    <source>
        <dbReference type="EMBL" id="RUT03497.1"/>
    </source>
</evidence>
<dbReference type="GO" id="GO:0009035">
    <property type="term" value="F:type I site-specific deoxyribonuclease activity"/>
    <property type="evidence" value="ECO:0007669"/>
    <property type="project" value="UniProtKB-EC"/>
</dbReference>
<evidence type="ECO:0000313" key="3">
    <source>
        <dbReference type="Proteomes" id="UP000271624"/>
    </source>
</evidence>
<dbReference type="GO" id="GO:0009307">
    <property type="term" value="P:DNA restriction-modification system"/>
    <property type="evidence" value="ECO:0007669"/>
    <property type="project" value="UniProtKB-KW"/>
</dbReference>
<dbReference type="Gene3D" id="3.90.1570.30">
    <property type="match status" value="1"/>
</dbReference>
<reference evidence="2" key="1">
    <citation type="submission" date="2018-12" db="EMBL/GenBank/DDBJ databases">
        <authorList>
            <person name="Will S."/>
            <person name="Neumann-Schaal M."/>
            <person name="Henke P."/>
        </authorList>
    </citation>
    <scope>NUCLEOTIDE SEQUENCE</scope>
    <source>
        <strain evidence="2">PCC 7102</strain>
    </source>
</reference>
<dbReference type="RefSeq" id="WP_127083455.1">
    <property type="nucleotide sequence ID" value="NZ_RSCL01000013.1"/>
</dbReference>
<proteinExistence type="predicted"/>
<keyword evidence="3" id="KW-1185">Reference proteome</keyword>
<evidence type="ECO:0000259" key="1">
    <source>
        <dbReference type="Pfam" id="PF04313"/>
    </source>
</evidence>
<protein>
    <recommendedName>
        <fullName evidence="1">Restriction endonuclease type I HsdR N-terminal domain-containing protein</fullName>
    </recommendedName>
</protein>
<dbReference type="Proteomes" id="UP000271624">
    <property type="component" value="Unassembled WGS sequence"/>
</dbReference>
<accession>A0A3S1CAU0</accession>
<name>A0A3S1CAU0_9CYAN</name>
<reference evidence="2" key="2">
    <citation type="journal article" date="2019" name="Genome Biol. Evol.">
        <title>Day and night: Metabolic profiles and evolutionary relationships of six axenic non-marine cyanobacteria.</title>
        <authorList>
            <person name="Will S.E."/>
            <person name="Henke P."/>
            <person name="Boedeker C."/>
            <person name="Huang S."/>
            <person name="Brinkmann H."/>
            <person name="Rohde M."/>
            <person name="Jarek M."/>
            <person name="Friedl T."/>
            <person name="Seufert S."/>
            <person name="Schumacher M."/>
            <person name="Overmann J."/>
            <person name="Neumann-Schaal M."/>
            <person name="Petersen J."/>
        </authorList>
    </citation>
    <scope>NUCLEOTIDE SEQUENCE [LARGE SCALE GENOMIC DNA]</scope>
    <source>
        <strain evidence="2">PCC 7102</strain>
    </source>
</reference>
<comment type="caution">
    <text evidence="2">The sequence shown here is derived from an EMBL/GenBank/DDBJ whole genome shotgun (WGS) entry which is preliminary data.</text>
</comment>
<dbReference type="OrthoDB" id="511707at2"/>
<sequence length="206" mass="23821">MLEILKARDVTLAQLSEKFGLERSDDENFFREWQDNLPELNQQQKQALYEVKTEYLYLSKYPLLEPLVQMVVLAPILKLSGFYRPPFYLAAEKEIEITSEDEGTIVRGKIDVLVFHPQFWVLVIEAKKAEFSLEAAIPQALVYMLANPDSDKPAYGFVTNGNEFQFLKLTRQGTPQYGRSYPLSIYRGDDIYNTVSGLRRLRELVV</sequence>
<organism evidence="2 3">
    <name type="scientific">Dulcicalothrix desertica PCC 7102</name>
    <dbReference type="NCBI Taxonomy" id="232991"/>
    <lineage>
        <taxon>Bacteria</taxon>
        <taxon>Bacillati</taxon>
        <taxon>Cyanobacteriota</taxon>
        <taxon>Cyanophyceae</taxon>
        <taxon>Nostocales</taxon>
        <taxon>Calotrichaceae</taxon>
        <taxon>Dulcicalothrix</taxon>
    </lineage>
</organism>
<dbReference type="Pfam" id="PF04313">
    <property type="entry name" value="HSDR_N"/>
    <property type="match status" value="1"/>
</dbReference>
<feature type="domain" description="Restriction endonuclease type I HsdR N-terminal" evidence="1">
    <location>
        <begin position="22"/>
        <end position="171"/>
    </location>
</feature>